<organism evidence="1 2">
    <name type="scientific">Pisum sativum</name>
    <name type="common">Garden pea</name>
    <name type="synonym">Lathyrus oleraceus</name>
    <dbReference type="NCBI Taxonomy" id="3888"/>
    <lineage>
        <taxon>Eukaryota</taxon>
        <taxon>Viridiplantae</taxon>
        <taxon>Streptophyta</taxon>
        <taxon>Embryophyta</taxon>
        <taxon>Tracheophyta</taxon>
        <taxon>Spermatophyta</taxon>
        <taxon>Magnoliopsida</taxon>
        <taxon>eudicotyledons</taxon>
        <taxon>Gunneridae</taxon>
        <taxon>Pentapetalae</taxon>
        <taxon>rosids</taxon>
        <taxon>fabids</taxon>
        <taxon>Fabales</taxon>
        <taxon>Fabaceae</taxon>
        <taxon>Papilionoideae</taxon>
        <taxon>50 kb inversion clade</taxon>
        <taxon>NPAAA clade</taxon>
        <taxon>Hologalegina</taxon>
        <taxon>IRL clade</taxon>
        <taxon>Fabeae</taxon>
        <taxon>Lathyrus</taxon>
    </lineage>
</organism>
<dbReference type="AlphaFoldDB" id="A0A9D4XDR8"/>
<evidence type="ECO:0000313" key="2">
    <source>
        <dbReference type="Proteomes" id="UP001058974"/>
    </source>
</evidence>
<accession>A0A9D4XDR8</accession>
<protein>
    <submittedName>
        <fullName evidence="1">Uncharacterized protein</fullName>
    </submittedName>
</protein>
<evidence type="ECO:0000313" key="1">
    <source>
        <dbReference type="EMBL" id="KAI5419216.1"/>
    </source>
</evidence>
<keyword evidence="2" id="KW-1185">Reference proteome</keyword>
<reference evidence="1 2" key="1">
    <citation type="journal article" date="2022" name="Nat. Genet.">
        <title>Improved pea reference genome and pan-genome highlight genomic features and evolutionary characteristics.</title>
        <authorList>
            <person name="Yang T."/>
            <person name="Liu R."/>
            <person name="Luo Y."/>
            <person name="Hu S."/>
            <person name="Wang D."/>
            <person name="Wang C."/>
            <person name="Pandey M.K."/>
            <person name="Ge S."/>
            <person name="Xu Q."/>
            <person name="Li N."/>
            <person name="Li G."/>
            <person name="Huang Y."/>
            <person name="Saxena R.K."/>
            <person name="Ji Y."/>
            <person name="Li M."/>
            <person name="Yan X."/>
            <person name="He Y."/>
            <person name="Liu Y."/>
            <person name="Wang X."/>
            <person name="Xiang C."/>
            <person name="Varshney R.K."/>
            <person name="Ding H."/>
            <person name="Gao S."/>
            <person name="Zong X."/>
        </authorList>
    </citation>
    <scope>NUCLEOTIDE SEQUENCE [LARGE SCALE GENOMIC DNA]</scope>
    <source>
        <strain evidence="1 2">cv. Zhongwan 6</strain>
    </source>
</reference>
<sequence>MDNKKWGELDLRASSIIHMSLAKNTLANILGTFLDKVILEKLEGLYRGKGISNQLLLKDHFHSLPHHSEEAVACNTHVGSCDDDSEDDVDMRSNGGVVCGGDVGVGRDDGWMLFEF</sequence>
<dbReference type="Proteomes" id="UP001058974">
    <property type="component" value="Chromosome 4"/>
</dbReference>
<proteinExistence type="predicted"/>
<dbReference type="EMBL" id="JAMSHJ010000004">
    <property type="protein sequence ID" value="KAI5419216.1"/>
    <property type="molecule type" value="Genomic_DNA"/>
</dbReference>
<name>A0A9D4XDR8_PEA</name>
<gene>
    <name evidence="1" type="ORF">KIW84_043405</name>
</gene>
<comment type="caution">
    <text evidence="1">The sequence shown here is derived from an EMBL/GenBank/DDBJ whole genome shotgun (WGS) entry which is preliminary data.</text>
</comment>
<dbReference type="Gramene" id="Psat04G0340500-T1">
    <property type="protein sequence ID" value="KAI5419216.1"/>
    <property type="gene ID" value="KIW84_043405"/>
</dbReference>